<dbReference type="PANTHER" id="PTHR30098">
    <property type="entry name" value="LEUCYL/PHENYLALANYL-TRNA--PROTEIN TRANSFERASE"/>
    <property type="match status" value="1"/>
</dbReference>
<dbReference type="OrthoDB" id="9790282at2"/>
<reference evidence="16 17" key="1">
    <citation type="submission" date="2018-03" db="EMBL/GenBank/DDBJ databases">
        <authorList>
            <person name="Keele B.F."/>
        </authorList>
    </citation>
    <scope>NUCLEOTIDE SEQUENCE [LARGE SCALE GENOMIC DNA]</scope>
    <source>
        <strain evidence="16 17">YL28-9</strain>
    </source>
</reference>
<comment type="caution">
    <text evidence="16">The sequence shown here is derived from an EMBL/GenBank/DDBJ whole genome shotgun (WGS) entry which is preliminary data.</text>
</comment>
<gene>
    <name evidence="15" type="primary">aat</name>
    <name evidence="16" type="ORF">C7T94_03650</name>
</gene>
<dbReference type="NCBIfam" id="TIGR00667">
    <property type="entry name" value="aat"/>
    <property type="match status" value="1"/>
</dbReference>
<evidence type="ECO:0000256" key="9">
    <source>
        <dbReference type="ARBA" id="ARBA00061535"/>
    </source>
</evidence>
<comment type="catalytic activity">
    <reaction evidence="6 15">
        <text>N-terminal L-arginyl-[protein] + L-leucyl-tRNA(Leu) = N-terminal L-leucyl-L-arginyl-[protein] + tRNA(Leu) + H(+)</text>
        <dbReference type="Rhea" id="RHEA:50416"/>
        <dbReference type="Rhea" id="RHEA-COMP:9613"/>
        <dbReference type="Rhea" id="RHEA-COMP:9622"/>
        <dbReference type="Rhea" id="RHEA-COMP:12672"/>
        <dbReference type="Rhea" id="RHEA-COMP:12673"/>
        <dbReference type="ChEBI" id="CHEBI:15378"/>
        <dbReference type="ChEBI" id="CHEBI:64719"/>
        <dbReference type="ChEBI" id="CHEBI:78442"/>
        <dbReference type="ChEBI" id="CHEBI:78494"/>
        <dbReference type="ChEBI" id="CHEBI:133044"/>
        <dbReference type="EC" id="2.3.2.6"/>
    </reaction>
</comment>
<dbReference type="SUPFAM" id="SSF55729">
    <property type="entry name" value="Acyl-CoA N-acyltransferases (Nat)"/>
    <property type="match status" value="1"/>
</dbReference>
<comment type="catalytic activity">
    <reaction evidence="5 15">
        <text>L-phenylalanyl-tRNA(Phe) + an N-terminal L-alpha-aminoacyl-[protein] = an N-terminal L-phenylalanyl-L-alpha-aminoacyl-[protein] + tRNA(Phe)</text>
        <dbReference type="Rhea" id="RHEA:43632"/>
        <dbReference type="Rhea" id="RHEA-COMP:9668"/>
        <dbReference type="Rhea" id="RHEA-COMP:9699"/>
        <dbReference type="Rhea" id="RHEA-COMP:10636"/>
        <dbReference type="Rhea" id="RHEA-COMP:10637"/>
        <dbReference type="ChEBI" id="CHEBI:78442"/>
        <dbReference type="ChEBI" id="CHEBI:78531"/>
        <dbReference type="ChEBI" id="CHEBI:78597"/>
        <dbReference type="ChEBI" id="CHEBI:83561"/>
        <dbReference type="EC" id="2.3.2.6"/>
    </reaction>
</comment>
<evidence type="ECO:0000256" key="12">
    <source>
        <dbReference type="ARBA" id="ARBA00077136"/>
    </source>
</evidence>
<evidence type="ECO:0000256" key="4">
    <source>
        <dbReference type="ARBA" id="ARBA00023315"/>
    </source>
</evidence>
<evidence type="ECO:0000256" key="15">
    <source>
        <dbReference type="HAMAP-Rule" id="MF_00688"/>
    </source>
</evidence>
<dbReference type="EC" id="2.3.2.6" evidence="10 15"/>
<comment type="catalytic activity">
    <reaction evidence="7 15">
        <text>N-terminal L-lysyl-[protein] + L-leucyl-tRNA(Leu) = N-terminal L-leucyl-L-lysyl-[protein] + tRNA(Leu) + H(+)</text>
        <dbReference type="Rhea" id="RHEA:12340"/>
        <dbReference type="Rhea" id="RHEA-COMP:9613"/>
        <dbReference type="Rhea" id="RHEA-COMP:9622"/>
        <dbReference type="Rhea" id="RHEA-COMP:12670"/>
        <dbReference type="Rhea" id="RHEA-COMP:12671"/>
        <dbReference type="ChEBI" id="CHEBI:15378"/>
        <dbReference type="ChEBI" id="CHEBI:65249"/>
        <dbReference type="ChEBI" id="CHEBI:78442"/>
        <dbReference type="ChEBI" id="CHEBI:78494"/>
        <dbReference type="ChEBI" id="CHEBI:133043"/>
        <dbReference type="EC" id="2.3.2.6"/>
    </reaction>
</comment>
<dbReference type="RefSeq" id="WP_107213733.1">
    <property type="nucleotide sequence ID" value="NZ_KZ686268.1"/>
</dbReference>
<evidence type="ECO:0000256" key="11">
    <source>
        <dbReference type="ARBA" id="ARBA00074372"/>
    </source>
</evidence>
<evidence type="ECO:0000313" key="17">
    <source>
        <dbReference type="Proteomes" id="UP000240912"/>
    </source>
</evidence>
<evidence type="ECO:0000313" key="16">
    <source>
        <dbReference type="EMBL" id="PST85210.1"/>
    </source>
</evidence>
<evidence type="ECO:0000256" key="7">
    <source>
        <dbReference type="ARBA" id="ARBA00051538"/>
    </source>
</evidence>
<name>A0A2T3HRW6_9SPHI</name>
<comment type="similarity">
    <text evidence="9 15">Belongs to the L/F-transferase family.</text>
</comment>
<proteinExistence type="inferred from homology"/>
<evidence type="ECO:0000256" key="3">
    <source>
        <dbReference type="ARBA" id="ARBA00022679"/>
    </source>
</evidence>
<keyword evidence="2 15" id="KW-0963">Cytoplasm</keyword>
<dbReference type="GO" id="GO:0030163">
    <property type="term" value="P:protein catabolic process"/>
    <property type="evidence" value="ECO:0007669"/>
    <property type="project" value="UniProtKB-UniRule"/>
</dbReference>
<dbReference type="PANTHER" id="PTHR30098:SF2">
    <property type="entry name" value="LEUCYL_PHENYLALANYL-TRNA--PROTEIN TRANSFERASE"/>
    <property type="match status" value="1"/>
</dbReference>
<keyword evidence="17" id="KW-1185">Reference proteome</keyword>
<protein>
    <recommendedName>
        <fullName evidence="11 15">Leucyl/phenylalanyl-tRNA--protein transferase</fullName>
        <ecNumber evidence="10 15">2.3.2.6</ecNumber>
    </recommendedName>
    <alternativeName>
        <fullName evidence="12 15">L/F-transferase</fullName>
    </alternativeName>
    <alternativeName>
        <fullName evidence="13 15">Leucyltransferase</fullName>
    </alternativeName>
    <alternativeName>
        <fullName evidence="14 15">Phenyalanyltransferase</fullName>
    </alternativeName>
</protein>
<dbReference type="EMBL" id="PYLS01000001">
    <property type="protein sequence ID" value="PST85210.1"/>
    <property type="molecule type" value="Genomic_DNA"/>
</dbReference>
<dbReference type="InterPro" id="IPR042203">
    <property type="entry name" value="Leu/Phe-tRNA_Trfase_C"/>
</dbReference>
<evidence type="ECO:0000256" key="5">
    <source>
        <dbReference type="ARBA" id="ARBA00050607"/>
    </source>
</evidence>
<dbReference type="FunFam" id="3.30.70.3550:FF:000001">
    <property type="entry name" value="Leucyl/phenylalanyl-tRNA--protein transferase"/>
    <property type="match status" value="1"/>
</dbReference>
<sequence length="210" mass="23733">MIFKLDDENLQFPDPSWSEEDGLLAIGGDLSPARLLVAYQMGIFPWFSEDDPICWFSPSERCVIFPEKIYESKSMQRLGRSGILEVRVNTDFARVIDNCAMIHRPGAQGTWITADMRAAYKRLNELGHASSIETWKNGHLVGGLYGVTVNGVFCGESMFSQEPNASKAALIWLCRYGGYRLIDCQLPNEHLMSMGAEMISRKRFLEMLHS</sequence>
<accession>A0A2T3HRW6</accession>
<evidence type="ECO:0000256" key="14">
    <source>
        <dbReference type="ARBA" id="ARBA00083640"/>
    </source>
</evidence>
<evidence type="ECO:0000256" key="2">
    <source>
        <dbReference type="ARBA" id="ARBA00022490"/>
    </source>
</evidence>
<dbReference type="Proteomes" id="UP000240912">
    <property type="component" value="Unassembled WGS sequence"/>
</dbReference>
<evidence type="ECO:0000256" key="10">
    <source>
        <dbReference type="ARBA" id="ARBA00066767"/>
    </source>
</evidence>
<keyword evidence="3 15" id="KW-0808">Transferase</keyword>
<dbReference type="Gene3D" id="3.40.630.70">
    <property type="entry name" value="Leucyl/phenylalanyl-tRNA-protein transferase, C-terminal domain"/>
    <property type="match status" value="1"/>
</dbReference>
<comment type="subcellular location">
    <subcellularLocation>
        <location evidence="1 15">Cytoplasm</location>
    </subcellularLocation>
</comment>
<dbReference type="Gene3D" id="3.30.70.3550">
    <property type="entry name" value="Leucyl/phenylalanyl-tRNA-protein transferase, N-terminal domain"/>
    <property type="match status" value="1"/>
</dbReference>
<comment type="function">
    <text evidence="8 15">Functions in the N-end rule pathway of protein degradation where it conjugates Leu, Phe and, less efficiently, Met from aminoacyl-tRNAs to the N-termini of proteins containing an N-terminal arginine or lysine.</text>
</comment>
<dbReference type="GO" id="GO:0008914">
    <property type="term" value="F:leucyl-tRNA--protein transferase activity"/>
    <property type="evidence" value="ECO:0007669"/>
    <property type="project" value="UniProtKB-UniRule"/>
</dbReference>
<dbReference type="InterPro" id="IPR004616">
    <property type="entry name" value="Leu/Phe-tRNA_Trfase"/>
</dbReference>
<dbReference type="Pfam" id="PF03588">
    <property type="entry name" value="Leu_Phe_trans"/>
    <property type="match status" value="1"/>
</dbReference>
<dbReference type="GO" id="GO:0005737">
    <property type="term" value="C:cytoplasm"/>
    <property type="evidence" value="ECO:0007669"/>
    <property type="project" value="UniProtKB-SubCell"/>
</dbReference>
<evidence type="ECO:0000256" key="8">
    <source>
        <dbReference type="ARBA" id="ARBA00054043"/>
    </source>
</evidence>
<keyword evidence="4 15" id="KW-0012">Acyltransferase</keyword>
<dbReference type="HAMAP" id="MF_00688">
    <property type="entry name" value="Leu_Phe_trans"/>
    <property type="match status" value="1"/>
</dbReference>
<dbReference type="InterPro" id="IPR042221">
    <property type="entry name" value="Leu/Phe-tRNA_Trfase_N"/>
</dbReference>
<evidence type="ECO:0000256" key="13">
    <source>
        <dbReference type="ARBA" id="ARBA00077165"/>
    </source>
</evidence>
<evidence type="ECO:0000256" key="6">
    <source>
        <dbReference type="ARBA" id="ARBA00050652"/>
    </source>
</evidence>
<dbReference type="AlphaFoldDB" id="A0A2T3HRW6"/>
<organism evidence="16 17">
    <name type="scientific">Pedobacter yulinensis</name>
    <dbReference type="NCBI Taxonomy" id="2126353"/>
    <lineage>
        <taxon>Bacteria</taxon>
        <taxon>Pseudomonadati</taxon>
        <taxon>Bacteroidota</taxon>
        <taxon>Sphingobacteriia</taxon>
        <taxon>Sphingobacteriales</taxon>
        <taxon>Sphingobacteriaceae</taxon>
        <taxon>Pedobacter</taxon>
    </lineage>
</organism>
<dbReference type="InterPro" id="IPR016181">
    <property type="entry name" value="Acyl_CoA_acyltransferase"/>
</dbReference>
<evidence type="ECO:0000256" key="1">
    <source>
        <dbReference type="ARBA" id="ARBA00004496"/>
    </source>
</evidence>